<dbReference type="EMBL" id="LGLV01000008">
    <property type="protein sequence ID" value="OBZ94924.1"/>
    <property type="molecule type" value="Genomic_DNA"/>
</dbReference>
<dbReference type="SUPFAM" id="SSF103481">
    <property type="entry name" value="Multidrug resistance efflux transporter EmrE"/>
    <property type="match status" value="1"/>
</dbReference>
<comment type="subcellular location">
    <subcellularLocation>
        <location evidence="1">Cell membrane</location>
        <topology evidence="1">Multi-pass membrane protein</topology>
    </subcellularLocation>
</comment>
<dbReference type="STRING" id="1612624.ADU59_14055"/>
<protein>
    <submittedName>
        <fullName evidence="7">Permease</fullName>
    </submittedName>
</protein>
<keyword evidence="4 6" id="KW-1133">Transmembrane helix</keyword>
<comment type="caution">
    <text evidence="7">The sequence shown here is derived from an EMBL/GenBank/DDBJ whole genome shotgun (WGS) entry which is preliminary data.</text>
</comment>
<keyword evidence="3 6" id="KW-0812">Transmembrane</keyword>
<dbReference type="PANTHER" id="PTHR30561:SF9">
    <property type="entry name" value="4-AMINO-4-DEOXY-L-ARABINOSE-PHOSPHOUNDECAPRENOL FLIPPASE SUBUNIT ARNF-RELATED"/>
    <property type="match status" value="1"/>
</dbReference>
<dbReference type="OrthoDB" id="8371552at2"/>
<feature type="transmembrane region" description="Helical" evidence="6">
    <location>
        <begin position="68"/>
        <end position="90"/>
    </location>
</feature>
<evidence type="ECO:0000313" key="8">
    <source>
        <dbReference type="Proteomes" id="UP000093111"/>
    </source>
</evidence>
<dbReference type="Proteomes" id="UP000093111">
    <property type="component" value="Unassembled WGS sequence"/>
</dbReference>
<sequence length="117" mass="12528">MSGSLTLPLLALIGFCILAEMVREVCFKQAANDTTLARAIIKPITWIGIVFWAVELLAWTVVLETVPLSIAFPMMALSYAVIVIAGACFFKEHINYRHAAGVFLITAGVACVGATGL</sequence>
<organism evidence="7 8">
    <name type="scientific">Pararhizobium polonicum</name>
    <dbReference type="NCBI Taxonomy" id="1612624"/>
    <lineage>
        <taxon>Bacteria</taxon>
        <taxon>Pseudomonadati</taxon>
        <taxon>Pseudomonadota</taxon>
        <taxon>Alphaproteobacteria</taxon>
        <taxon>Hyphomicrobiales</taxon>
        <taxon>Rhizobiaceae</taxon>
        <taxon>Rhizobium/Agrobacterium group</taxon>
        <taxon>Pararhizobium</taxon>
    </lineage>
</organism>
<evidence type="ECO:0000256" key="5">
    <source>
        <dbReference type="ARBA" id="ARBA00023136"/>
    </source>
</evidence>
<accession>A0A1C7P5E8</accession>
<evidence type="ECO:0000256" key="4">
    <source>
        <dbReference type="ARBA" id="ARBA00022989"/>
    </source>
</evidence>
<evidence type="ECO:0000313" key="7">
    <source>
        <dbReference type="EMBL" id="OBZ94924.1"/>
    </source>
</evidence>
<reference evidence="7 8" key="1">
    <citation type="journal article" date="2016" name="Syst. Appl. Microbiol.">
        <title>Pararhizobium polonicum sp. nov. isolated from tumors on stone fruit rootstocks.</title>
        <authorList>
            <person name="Pulawska J."/>
            <person name="Kuzmanovic N."/>
            <person name="Willems A."/>
            <person name="Pothier J.F."/>
        </authorList>
    </citation>
    <scope>NUCLEOTIDE SEQUENCE [LARGE SCALE GENOMIC DNA]</scope>
    <source>
        <strain evidence="7 8">F5.1</strain>
    </source>
</reference>
<dbReference type="AlphaFoldDB" id="A0A1C7P5E8"/>
<evidence type="ECO:0000256" key="3">
    <source>
        <dbReference type="ARBA" id="ARBA00022692"/>
    </source>
</evidence>
<dbReference type="InterPro" id="IPR000390">
    <property type="entry name" value="Small_drug/metabolite_transptr"/>
</dbReference>
<evidence type="ECO:0000256" key="1">
    <source>
        <dbReference type="ARBA" id="ARBA00004651"/>
    </source>
</evidence>
<evidence type="ECO:0000256" key="6">
    <source>
        <dbReference type="SAM" id="Phobius"/>
    </source>
</evidence>
<proteinExistence type="predicted"/>
<dbReference type="PATRIC" id="fig|1612624.7.peg.4721"/>
<keyword evidence="8" id="KW-1185">Reference proteome</keyword>
<dbReference type="GO" id="GO:0022857">
    <property type="term" value="F:transmembrane transporter activity"/>
    <property type="evidence" value="ECO:0007669"/>
    <property type="project" value="InterPro"/>
</dbReference>
<keyword evidence="5 6" id="KW-0472">Membrane</keyword>
<gene>
    <name evidence="7" type="ORF">ADU59_14055</name>
</gene>
<dbReference type="RefSeq" id="WP_068954748.1">
    <property type="nucleotide sequence ID" value="NZ_LGLV01000008.1"/>
</dbReference>
<keyword evidence="2" id="KW-1003">Cell membrane</keyword>
<dbReference type="PANTHER" id="PTHR30561">
    <property type="entry name" value="SMR FAMILY PROTON-DEPENDENT DRUG EFFLUX TRANSPORTER SUGE"/>
    <property type="match status" value="1"/>
</dbReference>
<dbReference type="Gene3D" id="1.10.3730.20">
    <property type="match status" value="1"/>
</dbReference>
<dbReference type="GO" id="GO:0005886">
    <property type="term" value="C:plasma membrane"/>
    <property type="evidence" value="ECO:0007669"/>
    <property type="project" value="UniProtKB-SubCell"/>
</dbReference>
<evidence type="ECO:0000256" key="2">
    <source>
        <dbReference type="ARBA" id="ARBA00022475"/>
    </source>
</evidence>
<dbReference type="InterPro" id="IPR037185">
    <property type="entry name" value="EmrE-like"/>
</dbReference>
<feature type="transmembrane region" description="Helical" evidence="6">
    <location>
        <begin position="99"/>
        <end position="116"/>
    </location>
</feature>
<name>A0A1C7P5E8_9HYPH</name>
<feature type="transmembrane region" description="Helical" evidence="6">
    <location>
        <begin position="43"/>
        <end position="62"/>
    </location>
</feature>
<feature type="transmembrane region" description="Helical" evidence="6">
    <location>
        <begin position="6"/>
        <end position="22"/>
    </location>
</feature>